<accession>W2CRE1</accession>
<dbReference type="EMBL" id="AYYE01000752">
    <property type="protein sequence ID" value="ETK09735.1"/>
    <property type="molecule type" value="Genomic_DNA"/>
</dbReference>
<protein>
    <submittedName>
        <fullName evidence="1">Uncharacterized protein</fullName>
    </submittedName>
</protein>
<proteinExistence type="predicted"/>
<dbReference type="AlphaFoldDB" id="W2CRE1"/>
<evidence type="ECO:0000313" key="2">
    <source>
        <dbReference type="Proteomes" id="UP000034982"/>
    </source>
</evidence>
<reference evidence="1 2" key="1">
    <citation type="submission" date="2013-11" db="EMBL/GenBank/DDBJ databases">
        <title>Single cell genomics of uncultured Tannerella BU063 (oral taxon 286).</title>
        <authorList>
            <person name="Beall C.J."/>
            <person name="Campbell A.G."/>
            <person name="Griffen A.L."/>
            <person name="Podar M."/>
            <person name="Leys E.J."/>
        </authorList>
    </citation>
    <scope>NUCLEOTIDE SEQUENCE [LARGE SCALE GENOMIC DNA]</scope>
    <source>
        <strain evidence="1">Cell 1/3</strain>
    </source>
</reference>
<organism evidence="1 2">
    <name type="scientific">Tannerella sp. oral taxon BU063 isolate Cell 1/3</name>
    <dbReference type="NCBI Taxonomy" id="1411022"/>
    <lineage>
        <taxon>Bacteria</taxon>
        <taxon>Pseudomonadati</taxon>
        <taxon>Bacteroidota</taxon>
        <taxon>Bacteroidia</taxon>
        <taxon>Bacteroidales</taxon>
        <taxon>Tannerellaceae</taxon>
        <taxon>Tannerella</taxon>
    </lineage>
</organism>
<comment type="caution">
    <text evidence="1">The sequence shown here is derived from an EMBL/GenBank/DDBJ whole genome shotgun (WGS) entry which is preliminary data.</text>
</comment>
<dbReference type="Proteomes" id="UP000034982">
    <property type="component" value="Unassembled WGS sequence"/>
</dbReference>
<name>W2CRE1_9BACT</name>
<sequence length="54" mass="6354">MAVYNDPLIERPLIYIVYFIHLVEVVKKHNVYVYRFIKSGQIDDVFLGNVIQLG</sequence>
<gene>
    <name evidence="1" type="ORF">T230_04205</name>
</gene>
<evidence type="ECO:0000313" key="1">
    <source>
        <dbReference type="EMBL" id="ETK09735.1"/>
    </source>
</evidence>